<reference evidence="1 2" key="1">
    <citation type="submission" date="2015-07" db="EMBL/GenBank/DDBJ databases">
        <authorList>
            <consortium name="Pathogen Informatics"/>
        </authorList>
    </citation>
    <scope>NUCLEOTIDE SEQUENCE [LARGE SCALE GENOMIC DNA]</scope>
    <source>
        <strain evidence="1 2">A316</strain>
    </source>
</reference>
<evidence type="ECO:0000313" key="1">
    <source>
        <dbReference type="EMBL" id="CSC44441.1"/>
    </source>
</evidence>
<evidence type="ECO:0000313" key="2">
    <source>
        <dbReference type="Proteomes" id="UP000041770"/>
    </source>
</evidence>
<protein>
    <submittedName>
        <fullName evidence="1">Uncharacterized protein</fullName>
    </submittedName>
</protein>
<proteinExistence type="predicted"/>
<name>A0A655R0W8_VIBCL</name>
<organism evidence="1 2">
    <name type="scientific">Vibrio cholerae</name>
    <dbReference type="NCBI Taxonomy" id="666"/>
    <lineage>
        <taxon>Bacteria</taxon>
        <taxon>Pseudomonadati</taxon>
        <taxon>Pseudomonadota</taxon>
        <taxon>Gammaproteobacteria</taxon>
        <taxon>Vibrionales</taxon>
        <taxon>Vibrionaceae</taxon>
        <taxon>Vibrio</taxon>
    </lineage>
</organism>
<dbReference type="EMBL" id="CWQY01000007">
    <property type="protein sequence ID" value="CSC44441.1"/>
    <property type="molecule type" value="Genomic_DNA"/>
</dbReference>
<accession>A0A655R0W8</accession>
<dbReference type="Proteomes" id="UP000041770">
    <property type="component" value="Unassembled WGS sequence"/>
</dbReference>
<sequence length="156" mass="16517">MRCSLLFFILSAGMVQTFSSQLISSQRAPDASAGRVMVCSCHSSKQRVVRLILALAIALMSSGSSAGVSAAMFSFFGFLKAALMPVNGLAWIRPQLVAKFITSLSRCVKRLTVSRLPLASIGLSSSMISGAVIAFTGLSEMCGKICSSNERQISRA</sequence>
<dbReference type="AlphaFoldDB" id="A0A655R0W8"/>
<gene>
    <name evidence="1" type="ORF">ERS013200_01415</name>
</gene>